<evidence type="ECO:0000313" key="2">
    <source>
        <dbReference type="EMBL" id="KAK7680799.1"/>
    </source>
</evidence>
<sequence>MPHAPSDTTTLTILSEELARVILDDVNNPDISTNHLVCKATSFIDCTLSRTHTIEGLSIETAPILQSVLNHAPCEHGRRYIACAIIWCGPNEQKLVELANDLVKFLLLPFFRASKNISPPTSKTSSPALLTTQQVLDTIEHNTPASFRPLLETRQNEECAIIRKLPNSSLGTRSAHITKPSFAKEDDSDDTNFAIHRPFQATWNIIHHYANISLDVLQDRIDSPENGILMSIDMHRAFEKFEWCLIPTGQPSEYTVKWLTELPLAIFVLLGRPVVTFADDSSNSIPLPKPEYLALHAAIAHILHETRLGEYFETIAAYFFPNSSTIPWKKFNDTDFLLRAALMNHNPHIHNNV</sequence>
<reference evidence="2 3" key="1">
    <citation type="submission" date="2022-09" db="EMBL/GenBank/DDBJ databases">
        <authorList>
            <person name="Palmer J.M."/>
        </authorList>
    </citation>
    <scope>NUCLEOTIDE SEQUENCE [LARGE SCALE GENOMIC DNA]</scope>
    <source>
        <strain evidence="2 3">DSM 7382</strain>
    </source>
</reference>
<evidence type="ECO:0000313" key="3">
    <source>
        <dbReference type="Proteomes" id="UP001385951"/>
    </source>
</evidence>
<accession>A0AAW0FRD9</accession>
<gene>
    <name evidence="2" type="ORF">QCA50_016107</name>
</gene>
<protein>
    <recommendedName>
        <fullName evidence="1">HNH nuclease domain-containing protein</fullName>
    </recommendedName>
</protein>
<evidence type="ECO:0000259" key="1">
    <source>
        <dbReference type="Pfam" id="PF13391"/>
    </source>
</evidence>
<keyword evidence="3" id="KW-1185">Reference proteome</keyword>
<dbReference type="Pfam" id="PF13391">
    <property type="entry name" value="HNH_2"/>
    <property type="match status" value="1"/>
</dbReference>
<dbReference type="InterPro" id="IPR003615">
    <property type="entry name" value="HNH_nuc"/>
</dbReference>
<proteinExistence type="predicted"/>
<dbReference type="Proteomes" id="UP001385951">
    <property type="component" value="Unassembled WGS sequence"/>
</dbReference>
<dbReference type="EMBL" id="JASBNA010000046">
    <property type="protein sequence ID" value="KAK7680799.1"/>
    <property type="molecule type" value="Genomic_DNA"/>
</dbReference>
<feature type="domain" description="HNH nuclease" evidence="1">
    <location>
        <begin position="159"/>
        <end position="245"/>
    </location>
</feature>
<dbReference type="AlphaFoldDB" id="A0AAW0FRD9"/>
<name>A0AAW0FRD9_9APHY</name>
<comment type="caution">
    <text evidence="2">The sequence shown here is derived from an EMBL/GenBank/DDBJ whole genome shotgun (WGS) entry which is preliminary data.</text>
</comment>
<organism evidence="2 3">
    <name type="scientific">Cerrena zonata</name>
    <dbReference type="NCBI Taxonomy" id="2478898"/>
    <lineage>
        <taxon>Eukaryota</taxon>
        <taxon>Fungi</taxon>
        <taxon>Dikarya</taxon>
        <taxon>Basidiomycota</taxon>
        <taxon>Agaricomycotina</taxon>
        <taxon>Agaricomycetes</taxon>
        <taxon>Polyporales</taxon>
        <taxon>Cerrenaceae</taxon>
        <taxon>Cerrena</taxon>
    </lineage>
</organism>